<dbReference type="InterPro" id="IPR008949">
    <property type="entry name" value="Isoprenoid_synthase_dom_sf"/>
</dbReference>
<name>A0ABD3MWQ8_9STRA</name>
<dbReference type="PROSITE" id="PS00723">
    <property type="entry name" value="POLYPRENYL_SYNTHASE_1"/>
    <property type="match status" value="1"/>
</dbReference>
<dbReference type="InterPro" id="IPR000092">
    <property type="entry name" value="Polyprenyl_synt"/>
</dbReference>
<dbReference type="GO" id="GO:0003824">
    <property type="term" value="F:catalytic activity"/>
    <property type="evidence" value="ECO:0007669"/>
    <property type="project" value="UniProtKB-ARBA"/>
</dbReference>
<evidence type="ECO:0000259" key="4">
    <source>
        <dbReference type="Pfam" id="PF01370"/>
    </source>
</evidence>
<proteinExistence type="predicted"/>
<comment type="caution">
    <text evidence="5">The sequence shown here is derived from an EMBL/GenBank/DDBJ whole genome shotgun (WGS) entry which is preliminary data.</text>
</comment>
<feature type="compositionally biased region" description="Acidic residues" evidence="3">
    <location>
        <begin position="139"/>
        <end position="150"/>
    </location>
</feature>
<dbReference type="Proteomes" id="UP001530293">
    <property type="component" value="Unassembled WGS sequence"/>
</dbReference>
<feature type="region of interest" description="Disordered" evidence="3">
    <location>
        <begin position="124"/>
        <end position="173"/>
    </location>
</feature>
<dbReference type="InterPro" id="IPR001509">
    <property type="entry name" value="Epimerase_deHydtase"/>
</dbReference>
<dbReference type="SUPFAM" id="SSF51735">
    <property type="entry name" value="NAD(P)-binding Rossmann-fold domains"/>
    <property type="match status" value="1"/>
</dbReference>
<dbReference type="SUPFAM" id="SSF48576">
    <property type="entry name" value="Terpenoid synthases"/>
    <property type="match status" value="1"/>
</dbReference>
<organism evidence="5 6">
    <name type="scientific">Discostella pseudostelligera</name>
    <dbReference type="NCBI Taxonomy" id="259834"/>
    <lineage>
        <taxon>Eukaryota</taxon>
        <taxon>Sar</taxon>
        <taxon>Stramenopiles</taxon>
        <taxon>Ochrophyta</taxon>
        <taxon>Bacillariophyta</taxon>
        <taxon>Coscinodiscophyceae</taxon>
        <taxon>Thalassiosirophycidae</taxon>
        <taxon>Stephanodiscales</taxon>
        <taxon>Stephanodiscaceae</taxon>
        <taxon>Discostella</taxon>
    </lineage>
</organism>
<dbReference type="Gene3D" id="1.10.600.10">
    <property type="entry name" value="Farnesyl Diphosphate Synthase"/>
    <property type="match status" value="1"/>
</dbReference>
<dbReference type="Pfam" id="PF00348">
    <property type="entry name" value="polyprenyl_synt"/>
    <property type="match status" value="1"/>
</dbReference>
<keyword evidence="2" id="KW-0460">Magnesium</keyword>
<dbReference type="PANTHER" id="PTHR12001:SF44">
    <property type="entry name" value="GERANYLGERANYL PYROPHOSPHATE SYNTHASE"/>
    <property type="match status" value="1"/>
</dbReference>
<dbReference type="Gene3D" id="3.40.50.720">
    <property type="entry name" value="NAD(P)-binding Rossmann-like Domain"/>
    <property type="match status" value="1"/>
</dbReference>
<dbReference type="AlphaFoldDB" id="A0ABD3MWQ8"/>
<feature type="compositionally biased region" description="Polar residues" evidence="3">
    <location>
        <begin position="504"/>
        <end position="514"/>
    </location>
</feature>
<keyword evidence="6" id="KW-1185">Reference proteome</keyword>
<dbReference type="SFLD" id="SFLDS00005">
    <property type="entry name" value="Isoprenoid_Synthase_Type_I"/>
    <property type="match status" value="1"/>
</dbReference>
<dbReference type="InterPro" id="IPR036291">
    <property type="entry name" value="NAD(P)-bd_dom_sf"/>
</dbReference>
<accession>A0ABD3MWQ8</accession>
<dbReference type="PANTHER" id="PTHR12001">
    <property type="entry name" value="GERANYLGERANYL PYROPHOSPHATE SYNTHASE"/>
    <property type="match status" value="1"/>
</dbReference>
<sequence length="793" mass="87048">MPGAGQDSPAHRLFASIIADLAPTNNSAADAEAEDGDESEAETMSLALPPLKTIFDCDMIEKGVVINDNDKVGWRCLWCGNNFFPVHATRALFHVLKMKQGGIAICNGVVDEAHLQRYRMLHQSLSEKPSKARKRSAAEEDDDDGDVDIVDNDHPPSSATKAKRSRATATSKLRNKKHHIVDKKLIEPYHYINATPGKDVRGKLIDCFQLWLNVPQLSILNDIKTIVADLHNASLLIDDIEDNSKLRRGVPVAHSIFGVPSVINTANYVYFLALERCMSLGNDDAMKVFVREMLNLHRGQGYDIQWRDSSTCPTETQYISMVTDKTGGLFRLAVGLLQCFATTNRDVNFVPLVNNLGLYFQIRDDLINLADEEYMKSKSFCEDLTEGKFSLPIIHCIRNGDTWNVEGRGGGTATSSSSASAQLLSILKQRTEDVDVKRYAQRLLSDAGSLRYTREKCTELRNSIVAQIQELGGNEPLMKVIQMLDVQLQTMAESDGKTAENGASRVTSAKSPQSNEDDDTTSPAMKLDYTVTVFGGTGYVGSAVCERLVKRGHEVTAVSRRGKNPKPESKELSKVAWVQGDATDIKTVEKALKDSDAAVHAIGLLFDVESGLANLNKIVSGSGSVPGEASTYDAITRTTAFNVIESIEKKQSMNIGSMLSNNKQRFPLMFVSAAEAGWPDVPFGNTVDGLAPEWLNKYLTAKRAVESRLKESNDKKGTIRSAIFRPSLIWDWTKFDVLPAIPIFNIAAAIGVPFVDKTVRIETLADAIVAGIEGDDVEGVLRVGAMEKLSQRN</sequence>
<evidence type="ECO:0000313" key="5">
    <source>
        <dbReference type="EMBL" id="KAL3767729.1"/>
    </source>
</evidence>
<dbReference type="CDD" id="cd00685">
    <property type="entry name" value="Trans_IPPS_HT"/>
    <property type="match status" value="1"/>
</dbReference>
<dbReference type="GO" id="GO:0046872">
    <property type="term" value="F:metal ion binding"/>
    <property type="evidence" value="ECO:0007669"/>
    <property type="project" value="UniProtKB-KW"/>
</dbReference>
<dbReference type="InterPro" id="IPR033749">
    <property type="entry name" value="Polyprenyl_synt_CS"/>
</dbReference>
<feature type="region of interest" description="Disordered" evidence="3">
    <location>
        <begin position="493"/>
        <end position="523"/>
    </location>
</feature>
<evidence type="ECO:0000313" key="6">
    <source>
        <dbReference type="Proteomes" id="UP001530293"/>
    </source>
</evidence>
<evidence type="ECO:0000256" key="2">
    <source>
        <dbReference type="ARBA" id="ARBA00022842"/>
    </source>
</evidence>
<dbReference type="EMBL" id="JALLBG020000073">
    <property type="protein sequence ID" value="KAL3767729.1"/>
    <property type="molecule type" value="Genomic_DNA"/>
</dbReference>
<protein>
    <recommendedName>
        <fullName evidence="4">NAD-dependent epimerase/dehydratase domain-containing protein</fullName>
    </recommendedName>
</protein>
<evidence type="ECO:0000256" key="1">
    <source>
        <dbReference type="ARBA" id="ARBA00022723"/>
    </source>
</evidence>
<reference evidence="5 6" key="1">
    <citation type="submission" date="2024-10" db="EMBL/GenBank/DDBJ databases">
        <title>Updated reference genomes for cyclostephanoid diatoms.</title>
        <authorList>
            <person name="Roberts W.R."/>
            <person name="Alverson A.J."/>
        </authorList>
    </citation>
    <scope>NUCLEOTIDE SEQUENCE [LARGE SCALE GENOMIC DNA]</scope>
    <source>
        <strain evidence="5 6">AJA232-27</strain>
    </source>
</reference>
<gene>
    <name evidence="5" type="ORF">ACHAWU_010353</name>
</gene>
<keyword evidence="1" id="KW-0479">Metal-binding</keyword>
<dbReference type="PROSITE" id="PS00444">
    <property type="entry name" value="POLYPRENYL_SYNTHASE_2"/>
    <property type="match status" value="1"/>
</dbReference>
<dbReference type="Pfam" id="PF01370">
    <property type="entry name" value="Epimerase"/>
    <property type="match status" value="1"/>
</dbReference>
<evidence type="ECO:0000256" key="3">
    <source>
        <dbReference type="SAM" id="MobiDB-lite"/>
    </source>
</evidence>
<feature type="domain" description="NAD-dependent epimerase/dehydratase" evidence="4">
    <location>
        <begin position="531"/>
        <end position="608"/>
    </location>
</feature>